<sequence>MATISDFGKSVTQMSQDELFGLLRELRQSRRTNKRPAKSSKKSSASKKEIDIFSALQGMPQAMRDALIKELEGESEE</sequence>
<protein>
    <submittedName>
        <fullName evidence="2">Uncharacterized protein</fullName>
    </submittedName>
</protein>
<feature type="region of interest" description="Disordered" evidence="1">
    <location>
        <begin position="26"/>
        <end position="55"/>
    </location>
</feature>
<feature type="compositionally biased region" description="Basic residues" evidence="1">
    <location>
        <begin position="29"/>
        <end position="45"/>
    </location>
</feature>
<name>A0A6H1ZVG8_9ZZZZ</name>
<organism evidence="2">
    <name type="scientific">viral metagenome</name>
    <dbReference type="NCBI Taxonomy" id="1070528"/>
    <lineage>
        <taxon>unclassified sequences</taxon>
        <taxon>metagenomes</taxon>
        <taxon>organismal metagenomes</taxon>
    </lineage>
</organism>
<dbReference type="EMBL" id="MT144268">
    <property type="protein sequence ID" value="QJA51508.1"/>
    <property type="molecule type" value="Genomic_DNA"/>
</dbReference>
<evidence type="ECO:0000313" key="2">
    <source>
        <dbReference type="EMBL" id="QJA51508.1"/>
    </source>
</evidence>
<proteinExistence type="predicted"/>
<evidence type="ECO:0000256" key="1">
    <source>
        <dbReference type="SAM" id="MobiDB-lite"/>
    </source>
</evidence>
<dbReference type="AlphaFoldDB" id="A0A6H1ZVG8"/>
<accession>A0A6H1ZVG8</accession>
<reference evidence="2" key="1">
    <citation type="submission" date="2020-03" db="EMBL/GenBank/DDBJ databases">
        <title>The deep terrestrial virosphere.</title>
        <authorList>
            <person name="Holmfeldt K."/>
            <person name="Nilsson E."/>
            <person name="Simone D."/>
            <person name="Lopez-Fernandez M."/>
            <person name="Wu X."/>
            <person name="de Brujin I."/>
            <person name="Lundin D."/>
            <person name="Andersson A."/>
            <person name="Bertilsson S."/>
            <person name="Dopson M."/>
        </authorList>
    </citation>
    <scope>NUCLEOTIDE SEQUENCE</scope>
    <source>
        <strain evidence="2">TM448A02173</strain>
    </source>
</reference>
<gene>
    <name evidence="2" type="ORF">TM448A02173_0014</name>
</gene>